<dbReference type="VEuPathDB" id="TriTrypDB:ADEAN_000284500"/>
<feature type="compositionally biased region" description="Polar residues" evidence="2">
    <location>
        <begin position="359"/>
        <end position="383"/>
    </location>
</feature>
<dbReference type="Proteomes" id="UP000515908">
    <property type="component" value="Chromosome 05"/>
</dbReference>
<evidence type="ECO:0000256" key="2">
    <source>
        <dbReference type="SAM" id="MobiDB-lite"/>
    </source>
</evidence>
<dbReference type="GO" id="GO:0005737">
    <property type="term" value="C:cytoplasm"/>
    <property type="evidence" value="ECO:0007669"/>
    <property type="project" value="InterPro"/>
</dbReference>
<feature type="active site" evidence="1">
    <location>
        <position position="126"/>
    </location>
</feature>
<keyword evidence="4" id="KW-1185">Reference proteome</keyword>
<feature type="active site" evidence="1">
    <location>
        <position position="145"/>
    </location>
</feature>
<evidence type="ECO:0000256" key="1">
    <source>
        <dbReference type="PIRSR" id="PIRSR628131-1"/>
    </source>
</evidence>
<evidence type="ECO:0000313" key="4">
    <source>
        <dbReference type="Proteomes" id="UP000515908"/>
    </source>
</evidence>
<dbReference type="PANTHER" id="PTHR15750:SF2">
    <property type="entry name" value="VASOHIBIN"/>
    <property type="match status" value="1"/>
</dbReference>
<dbReference type="InterPro" id="IPR028131">
    <property type="entry name" value="VASH1"/>
</dbReference>
<dbReference type="Pfam" id="PF14822">
    <property type="entry name" value="Vasohibin"/>
    <property type="match status" value="1"/>
</dbReference>
<name>S9U237_9TRYP</name>
<dbReference type="PANTHER" id="PTHR15750">
    <property type="entry name" value="VASOHIBIN-1-LIKE ISOFORM X2"/>
    <property type="match status" value="1"/>
</dbReference>
<accession>S9U237</accession>
<feature type="active site" evidence="1">
    <location>
        <position position="91"/>
    </location>
</feature>
<reference evidence="3 4" key="1">
    <citation type="submission" date="2020-08" db="EMBL/GenBank/DDBJ databases">
        <authorList>
            <person name="Newling K."/>
            <person name="Davey J."/>
            <person name="Forrester S."/>
        </authorList>
    </citation>
    <scope>NUCLEOTIDE SEQUENCE [LARGE SCALE GENOMIC DNA]</scope>
    <source>
        <strain evidence="4">Crithidia deanei Carvalho (ATCC PRA-265)</strain>
    </source>
</reference>
<sequence length="383" mass="42531">MSTKMQKIEAVSRANPFKGATDLPDPPRPSEKCYDPSMSPYDQLFAVQQQLNILSYNHLPTTFYNLEKQRSLQSILLTSKEILTDALPIRCLEATFVGLFLTQEMRHLSRIPIGFRSMADGAHYRHIVLAVQVKGRPQYGAVGLSRKTCLMYKELKFTSLYDLIMDYKKGYESVGHTLVDAKIGLPVSHDSHYRLPPCWRYIAIKWDSPTTEDNPTPDDSSSLHLETILFNFSKLLPSISDQFYKGVNTLENLNRAQRLCFFDLDCCGADAAYENRRRLSLLAKCQSPLGAEARKAVNEKDLPSSKKRSGHSTNKKTPNSRGRVAADSSAPNKTTVSDVVAAPDGEFEDEGNAAVSGASLPSTPRNCSVGTLSFSSPSIQELP</sequence>
<dbReference type="AlphaFoldDB" id="S9U237"/>
<feature type="compositionally biased region" description="Basic and acidic residues" evidence="2">
    <location>
        <begin position="294"/>
        <end position="304"/>
    </location>
</feature>
<feature type="region of interest" description="Disordered" evidence="2">
    <location>
        <begin position="1"/>
        <end position="31"/>
    </location>
</feature>
<dbReference type="OrthoDB" id="9974232at2759"/>
<feature type="compositionally biased region" description="Basic residues" evidence="2">
    <location>
        <begin position="305"/>
        <end position="314"/>
    </location>
</feature>
<protein>
    <submittedName>
        <fullName evidence="3">Vasohibin, putative</fullName>
    </submittedName>
</protein>
<dbReference type="EMBL" id="LR877149">
    <property type="protein sequence ID" value="CAD2215390.1"/>
    <property type="molecule type" value="Genomic_DNA"/>
</dbReference>
<gene>
    <name evidence="3" type="ORF">ADEAN_000284500</name>
</gene>
<evidence type="ECO:0000313" key="3">
    <source>
        <dbReference type="EMBL" id="CAD2215390.1"/>
    </source>
</evidence>
<feature type="region of interest" description="Disordered" evidence="2">
    <location>
        <begin position="294"/>
        <end position="383"/>
    </location>
</feature>
<organism evidence="3 4">
    <name type="scientific">Angomonas deanei</name>
    <dbReference type="NCBI Taxonomy" id="59799"/>
    <lineage>
        <taxon>Eukaryota</taxon>
        <taxon>Discoba</taxon>
        <taxon>Euglenozoa</taxon>
        <taxon>Kinetoplastea</taxon>
        <taxon>Metakinetoplastina</taxon>
        <taxon>Trypanosomatida</taxon>
        <taxon>Trypanosomatidae</taxon>
        <taxon>Strigomonadinae</taxon>
        <taxon>Angomonas</taxon>
    </lineage>
</organism>
<proteinExistence type="predicted"/>